<dbReference type="AlphaFoldDB" id="A0A7C1ZRI1"/>
<proteinExistence type="predicted"/>
<dbReference type="Proteomes" id="UP000885738">
    <property type="component" value="Unassembled WGS sequence"/>
</dbReference>
<dbReference type="NCBIfam" id="NF004904">
    <property type="entry name" value="PRK06265.1-4"/>
    <property type="match status" value="1"/>
</dbReference>
<feature type="transmembrane region" description="Helical" evidence="7">
    <location>
        <begin position="36"/>
        <end position="56"/>
    </location>
</feature>
<evidence type="ECO:0000256" key="2">
    <source>
        <dbReference type="ARBA" id="ARBA00022448"/>
    </source>
</evidence>
<feature type="transmembrane region" description="Helical" evidence="7">
    <location>
        <begin position="97"/>
        <end position="118"/>
    </location>
</feature>
<evidence type="ECO:0000256" key="4">
    <source>
        <dbReference type="ARBA" id="ARBA00022692"/>
    </source>
</evidence>
<feature type="transmembrane region" description="Helical" evidence="7">
    <location>
        <begin position="167"/>
        <end position="189"/>
    </location>
</feature>
<protein>
    <submittedName>
        <fullName evidence="9">Cobalt transporter CbiM</fullName>
    </submittedName>
</protein>
<keyword evidence="2" id="KW-0813">Transport</keyword>
<dbReference type="NCBIfam" id="NF004909">
    <property type="entry name" value="PRK06265.2-5"/>
    <property type="match status" value="1"/>
</dbReference>
<keyword evidence="6 7" id="KW-0472">Membrane</keyword>
<dbReference type="NCBIfam" id="NF004905">
    <property type="entry name" value="PRK06265.1-5"/>
    <property type="match status" value="1"/>
</dbReference>
<dbReference type="EMBL" id="DRIH01000190">
    <property type="protein sequence ID" value="HEC68231.1"/>
    <property type="molecule type" value="Genomic_DNA"/>
</dbReference>
<evidence type="ECO:0000256" key="1">
    <source>
        <dbReference type="ARBA" id="ARBA00004651"/>
    </source>
</evidence>
<evidence type="ECO:0000313" key="8">
    <source>
        <dbReference type="EMBL" id="HDD35770.1"/>
    </source>
</evidence>
<accession>A0A7C1ZRI1</accession>
<keyword evidence="5 7" id="KW-1133">Transmembrane helix</keyword>
<dbReference type="InterPro" id="IPR002751">
    <property type="entry name" value="CbiM/NikMN"/>
</dbReference>
<evidence type="ECO:0000256" key="6">
    <source>
        <dbReference type="ARBA" id="ARBA00023136"/>
    </source>
</evidence>
<dbReference type="EMBL" id="DQWQ01000139">
    <property type="protein sequence ID" value="HDD35770.1"/>
    <property type="molecule type" value="Genomic_DNA"/>
</dbReference>
<reference evidence="9" key="1">
    <citation type="journal article" date="2020" name="mSystems">
        <title>Genome- and Community-Level Interaction Insights into Carbon Utilization and Element Cycling Functions of Hydrothermarchaeota in Hydrothermal Sediment.</title>
        <authorList>
            <person name="Zhou Z."/>
            <person name="Liu Y."/>
            <person name="Xu W."/>
            <person name="Pan J."/>
            <person name="Luo Z.H."/>
            <person name="Li M."/>
        </authorList>
    </citation>
    <scope>NUCLEOTIDE SEQUENCE [LARGE SCALE GENOMIC DNA]</scope>
    <source>
        <strain evidence="8">HyVt-113</strain>
        <strain evidence="9">HyVt-389</strain>
    </source>
</reference>
<evidence type="ECO:0000256" key="3">
    <source>
        <dbReference type="ARBA" id="ARBA00022475"/>
    </source>
</evidence>
<dbReference type="NCBIfam" id="NF004903">
    <property type="entry name" value="PRK06265.1-3"/>
    <property type="match status" value="1"/>
</dbReference>
<comment type="subcellular location">
    <subcellularLocation>
        <location evidence="1">Cell membrane</location>
        <topology evidence="1">Multi-pass membrane protein</topology>
    </subcellularLocation>
</comment>
<gene>
    <name evidence="9" type="primary">cbiM</name>
    <name evidence="8" type="ORF">ENF30_03100</name>
    <name evidence="9" type="ORF">ENI35_05435</name>
</gene>
<sequence>MHISEGVLSAPVLAAGASFSAGGVCLGLKRMDYDRIPFVAILTSTFFVASLIHIPLGPSSVHLILNGLLGLILGWSVFPAILVALTLQAILFQFGGLTVLGVNTFTMAFPAIFCYYIFAPAVRGENPKLAIFGAFLAGAVSVFLSGLLVGTALVFTGSSFIVAAKAIVVAHIPIMIIEGIITASVIAFLRRVKPEVLRIRSQKTV</sequence>
<dbReference type="PANTHER" id="PTHR34229">
    <property type="entry name" value="METAL TRANSPORT PROTEIN HI_1621-RELATED"/>
    <property type="match status" value="1"/>
</dbReference>
<dbReference type="GO" id="GO:0005886">
    <property type="term" value="C:plasma membrane"/>
    <property type="evidence" value="ECO:0007669"/>
    <property type="project" value="UniProtKB-SubCell"/>
</dbReference>
<dbReference type="Gene3D" id="1.10.1760.20">
    <property type="match status" value="1"/>
</dbReference>
<dbReference type="GO" id="GO:0000041">
    <property type="term" value="P:transition metal ion transport"/>
    <property type="evidence" value="ECO:0007669"/>
    <property type="project" value="InterPro"/>
</dbReference>
<dbReference type="PANTHER" id="PTHR34229:SF1">
    <property type="entry name" value="METAL TRANSPORT PROTEIN HI_1621-RELATED"/>
    <property type="match status" value="1"/>
</dbReference>
<evidence type="ECO:0000313" key="9">
    <source>
        <dbReference type="EMBL" id="HEC68231.1"/>
    </source>
</evidence>
<name>A0A7C1ZRI1_DESA2</name>
<keyword evidence="4 7" id="KW-0812">Transmembrane</keyword>
<dbReference type="Pfam" id="PF01891">
    <property type="entry name" value="CbiM"/>
    <property type="match status" value="1"/>
</dbReference>
<dbReference type="Proteomes" id="UP000885706">
    <property type="component" value="Unassembled WGS sequence"/>
</dbReference>
<evidence type="ECO:0000256" key="5">
    <source>
        <dbReference type="ARBA" id="ARBA00022989"/>
    </source>
</evidence>
<evidence type="ECO:0000256" key="7">
    <source>
        <dbReference type="SAM" id="Phobius"/>
    </source>
</evidence>
<keyword evidence="3" id="KW-1003">Cell membrane</keyword>
<organism evidence="9">
    <name type="scientific">Desulfofervidus auxilii</name>
    <dbReference type="NCBI Taxonomy" id="1621989"/>
    <lineage>
        <taxon>Bacteria</taxon>
        <taxon>Pseudomonadati</taxon>
        <taxon>Thermodesulfobacteriota</taxon>
        <taxon>Candidatus Desulfofervidia</taxon>
        <taxon>Candidatus Desulfofervidales</taxon>
        <taxon>Candidatus Desulfofervidaceae</taxon>
        <taxon>Candidatus Desulfofervidus</taxon>
    </lineage>
</organism>
<feature type="transmembrane region" description="Helical" evidence="7">
    <location>
        <begin position="68"/>
        <end position="91"/>
    </location>
</feature>
<feature type="transmembrane region" description="Helical" evidence="7">
    <location>
        <begin position="130"/>
        <end position="155"/>
    </location>
</feature>
<comment type="caution">
    <text evidence="9">The sequence shown here is derived from an EMBL/GenBank/DDBJ whole genome shotgun (WGS) entry which is preliminary data.</text>
</comment>